<proteinExistence type="predicted"/>
<comment type="caution">
    <text evidence="1">The sequence shown here is derived from an EMBL/GenBank/DDBJ whole genome shotgun (WGS) entry which is preliminary data.</text>
</comment>
<evidence type="ECO:0000313" key="1">
    <source>
        <dbReference type="EMBL" id="TCV86322.1"/>
    </source>
</evidence>
<evidence type="ECO:0008006" key="3">
    <source>
        <dbReference type="Google" id="ProtNLM"/>
    </source>
</evidence>
<organism evidence="1 2">
    <name type="scientific">Sulfurirhabdus autotrophica</name>
    <dbReference type="NCBI Taxonomy" id="1706046"/>
    <lineage>
        <taxon>Bacteria</taxon>
        <taxon>Pseudomonadati</taxon>
        <taxon>Pseudomonadota</taxon>
        <taxon>Betaproteobacteria</taxon>
        <taxon>Nitrosomonadales</taxon>
        <taxon>Sulfuricellaceae</taxon>
        <taxon>Sulfurirhabdus</taxon>
    </lineage>
</organism>
<dbReference type="InterPro" id="IPR044925">
    <property type="entry name" value="His-Me_finger_sf"/>
</dbReference>
<accession>A0A4R3Y451</accession>
<dbReference type="SUPFAM" id="SSF54060">
    <property type="entry name" value="His-Me finger endonucleases"/>
    <property type="match status" value="1"/>
</dbReference>
<dbReference type="EMBL" id="SMCO01000007">
    <property type="protein sequence ID" value="TCV86322.1"/>
    <property type="molecule type" value="Genomic_DNA"/>
</dbReference>
<dbReference type="RefSeq" id="WP_124945157.1">
    <property type="nucleotide sequence ID" value="NZ_BHVT01000009.1"/>
</dbReference>
<sequence>MDYIEIPLGNYHEPVIIDVESLLRLRAAGVSENWFVNDDGANNLYVRVKHNGKVASVARLITNAPKGSWVTFVNNNKLDLRLKNLWIIAKKKPSYFKHNELIIK</sequence>
<dbReference type="AlphaFoldDB" id="A0A4R3Y451"/>
<protein>
    <recommendedName>
        <fullName evidence="3">HNH endonuclease</fullName>
    </recommendedName>
</protein>
<gene>
    <name evidence="1" type="ORF">EDC63_1079</name>
</gene>
<reference evidence="1 2" key="1">
    <citation type="submission" date="2019-03" db="EMBL/GenBank/DDBJ databases">
        <title>Genomic Encyclopedia of Type Strains, Phase IV (KMG-IV): sequencing the most valuable type-strain genomes for metagenomic binning, comparative biology and taxonomic classification.</title>
        <authorList>
            <person name="Goeker M."/>
        </authorList>
    </citation>
    <scope>NUCLEOTIDE SEQUENCE [LARGE SCALE GENOMIC DNA]</scope>
    <source>
        <strain evidence="1 2">DSM 100309</strain>
    </source>
</reference>
<dbReference type="Proteomes" id="UP000295367">
    <property type="component" value="Unassembled WGS sequence"/>
</dbReference>
<evidence type="ECO:0000313" key="2">
    <source>
        <dbReference type="Proteomes" id="UP000295367"/>
    </source>
</evidence>
<keyword evidence="2" id="KW-1185">Reference proteome</keyword>
<name>A0A4R3Y451_9PROT</name>